<evidence type="ECO:0000256" key="1">
    <source>
        <dbReference type="ARBA" id="ARBA00007734"/>
    </source>
</evidence>
<protein>
    <submittedName>
        <fullName evidence="5">Lytic transglycosylase domain-containing protein</fullName>
    </submittedName>
</protein>
<feature type="domain" description="Transglycosylase SLT" evidence="4">
    <location>
        <begin position="58"/>
        <end position="159"/>
    </location>
</feature>
<dbReference type="InterPro" id="IPR023346">
    <property type="entry name" value="Lysozyme-like_dom_sf"/>
</dbReference>
<reference evidence="5" key="1">
    <citation type="submission" date="2017-12" db="EMBL/GenBank/DDBJ databases">
        <title>FDA dAtabase for Regulatory Grade micrObial Sequences (FDA-ARGOS): Supporting development and validation of Infectious Disease Dx tests.</title>
        <authorList>
            <person name="Campos J."/>
            <person name="Goldberg B."/>
            <person name="Tallon L."/>
            <person name="Sadzewicz L."/>
            <person name="Sengamalay N."/>
            <person name="Ott S."/>
            <person name="Godinez A."/>
            <person name="Nagaraj S."/>
            <person name="Vyas G."/>
            <person name="Aluvathingal J."/>
            <person name="Nadendla S."/>
            <person name="Geyer C."/>
            <person name="Nandy P."/>
            <person name="Hobson J."/>
            <person name="Sichtig H."/>
        </authorList>
    </citation>
    <scope>NUCLEOTIDE SEQUENCE</scope>
    <source>
        <strain evidence="5">FDAARGOS_252</strain>
    </source>
</reference>
<evidence type="ECO:0000313" key="6">
    <source>
        <dbReference type="Proteomes" id="UP000191257"/>
    </source>
</evidence>
<accession>A0A1V0GSG3</accession>
<sequence>MPFTAPHHADGRARAARRAAILLLSGLTFAALPPAGLLAQTVQPVAQQNSDPFAAHVAEASLRFGIPPDWIRAVRHVESRGNPHAVSPKGAMGLMQVMPETWAALRARHGLGSDPFDPRDNILAGAAYLREMHNRYGDATGMLAAYNAGPGRYDEHLASGRTLPAETRAYVATLAPLLGGDPLPGAGFAAVLPLDWREAPLFTGGMAGGSDAERSQPGGLFVRRSDAEPAQTNGALAADPGPPPEPSDTASGGRAPQSDGLFVRRSDAGAVQ</sequence>
<gene>
    <name evidence="5" type="ORF">A6J80_10750</name>
</gene>
<feature type="compositionally biased region" description="Basic and acidic residues" evidence="3">
    <location>
        <begin position="262"/>
        <end position="272"/>
    </location>
</feature>
<comment type="similarity">
    <text evidence="1">Belongs to the transglycosylase Slt family.</text>
</comment>
<dbReference type="KEGG" id="pye:A6J80_10750"/>
<evidence type="ECO:0000256" key="2">
    <source>
        <dbReference type="ARBA" id="ARBA00009387"/>
    </source>
</evidence>
<dbReference type="PANTHER" id="PTHR37423:SF2">
    <property type="entry name" value="MEMBRANE-BOUND LYTIC MUREIN TRANSGLYCOSYLASE C"/>
    <property type="match status" value="1"/>
</dbReference>
<dbReference type="RefSeq" id="WP_080621461.1">
    <property type="nucleotide sequence ID" value="NZ_CAWMZI010000001.1"/>
</dbReference>
<proteinExistence type="inferred from homology"/>
<evidence type="ECO:0000256" key="3">
    <source>
        <dbReference type="SAM" id="MobiDB-lite"/>
    </source>
</evidence>
<dbReference type="CDD" id="cd00254">
    <property type="entry name" value="LT-like"/>
    <property type="match status" value="1"/>
</dbReference>
<dbReference type="STRING" id="147645.A6J80_10750"/>
<name>A0A1V0GSG3_9RHOB</name>
<dbReference type="Pfam" id="PF01464">
    <property type="entry name" value="SLT"/>
    <property type="match status" value="1"/>
</dbReference>
<dbReference type="InterPro" id="IPR008258">
    <property type="entry name" value="Transglycosylase_SLT_dom_1"/>
</dbReference>
<dbReference type="EMBL" id="CP020442">
    <property type="protein sequence ID" value="ARC36796.1"/>
    <property type="molecule type" value="Genomic_DNA"/>
</dbReference>
<dbReference type="Proteomes" id="UP000191257">
    <property type="component" value="Chromosome"/>
</dbReference>
<dbReference type="Gene3D" id="1.10.530.10">
    <property type="match status" value="1"/>
</dbReference>
<keyword evidence="6" id="KW-1185">Reference proteome</keyword>
<dbReference type="AlphaFoldDB" id="A0A1V0GSG3"/>
<evidence type="ECO:0000313" key="5">
    <source>
        <dbReference type="EMBL" id="ARC36796.1"/>
    </source>
</evidence>
<comment type="similarity">
    <text evidence="2">Belongs to the virb1 family.</text>
</comment>
<organism evidence="5 6">
    <name type="scientific">Paracoccus yeei</name>
    <dbReference type="NCBI Taxonomy" id="147645"/>
    <lineage>
        <taxon>Bacteria</taxon>
        <taxon>Pseudomonadati</taxon>
        <taxon>Pseudomonadota</taxon>
        <taxon>Alphaproteobacteria</taxon>
        <taxon>Rhodobacterales</taxon>
        <taxon>Paracoccaceae</taxon>
        <taxon>Paracoccus</taxon>
    </lineage>
</organism>
<dbReference type="SUPFAM" id="SSF53955">
    <property type="entry name" value="Lysozyme-like"/>
    <property type="match status" value="1"/>
</dbReference>
<evidence type="ECO:0000259" key="4">
    <source>
        <dbReference type="Pfam" id="PF01464"/>
    </source>
</evidence>
<dbReference type="PANTHER" id="PTHR37423">
    <property type="entry name" value="SOLUBLE LYTIC MUREIN TRANSGLYCOSYLASE-RELATED"/>
    <property type="match status" value="1"/>
</dbReference>
<feature type="region of interest" description="Disordered" evidence="3">
    <location>
        <begin position="205"/>
        <end position="272"/>
    </location>
</feature>